<dbReference type="Proteomes" id="UP000264840">
    <property type="component" value="Unplaced"/>
</dbReference>
<reference evidence="1" key="1">
    <citation type="submission" date="2025-08" db="UniProtKB">
        <authorList>
            <consortium name="Ensembl"/>
        </authorList>
    </citation>
    <scope>IDENTIFICATION</scope>
</reference>
<keyword evidence="2" id="KW-1185">Reference proteome</keyword>
<proteinExistence type="predicted"/>
<organism evidence="1 2">
    <name type="scientific">Haplochromis burtoni</name>
    <name type="common">Burton's mouthbrooder</name>
    <name type="synonym">Chromis burtoni</name>
    <dbReference type="NCBI Taxonomy" id="8153"/>
    <lineage>
        <taxon>Eukaryota</taxon>
        <taxon>Metazoa</taxon>
        <taxon>Chordata</taxon>
        <taxon>Craniata</taxon>
        <taxon>Vertebrata</taxon>
        <taxon>Euteleostomi</taxon>
        <taxon>Actinopterygii</taxon>
        <taxon>Neopterygii</taxon>
        <taxon>Teleostei</taxon>
        <taxon>Neoteleostei</taxon>
        <taxon>Acanthomorphata</taxon>
        <taxon>Ovalentaria</taxon>
        <taxon>Cichlomorphae</taxon>
        <taxon>Cichliformes</taxon>
        <taxon>Cichlidae</taxon>
        <taxon>African cichlids</taxon>
        <taxon>Pseudocrenilabrinae</taxon>
        <taxon>Haplochromini</taxon>
        <taxon>Haplochromis</taxon>
    </lineage>
</organism>
<dbReference type="Ensembl" id="ENSHBUT00000015175.1">
    <property type="protein sequence ID" value="ENSHBUP00000021854.1"/>
    <property type="gene ID" value="ENSHBUG00000001797.1"/>
</dbReference>
<sequence>VLCGTLGGAVASELVFVGALDRSETRRDGGYKHNWSFSLSGDYLKTAFSSTLAFSVVFTELCVHSRKLIHLIKCISFGERFPSGKTPSQCGREAKTRENYAFLFENALVWT</sequence>
<dbReference type="AlphaFoldDB" id="A0A3Q2WJ22"/>
<reference evidence="1" key="2">
    <citation type="submission" date="2025-09" db="UniProtKB">
        <authorList>
            <consortium name="Ensembl"/>
        </authorList>
    </citation>
    <scope>IDENTIFICATION</scope>
</reference>
<protein>
    <submittedName>
        <fullName evidence="1">Uncharacterized protein</fullName>
    </submittedName>
</protein>
<accession>A0A3Q2WJ22</accession>
<evidence type="ECO:0000313" key="2">
    <source>
        <dbReference type="Proteomes" id="UP000264840"/>
    </source>
</evidence>
<evidence type="ECO:0000313" key="1">
    <source>
        <dbReference type="Ensembl" id="ENSHBUP00000021854.1"/>
    </source>
</evidence>
<name>A0A3Q2WJ22_HAPBU</name>